<name>A0A857NBU8_9BACT</name>
<dbReference type="Pfam" id="PF07995">
    <property type="entry name" value="GSDH"/>
    <property type="match status" value="1"/>
</dbReference>
<reference evidence="4" key="1">
    <citation type="journal article" date="2020" name="Microorganisms">
        <title>Complete Genome of a Member of a New Bacterial Lineage in the Microgenomates Group Reveals an Unusual Nucleotide Composition Disparity Between Two Strands of DNA and Limited Metabolic Potential.</title>
        <authorList>
            <person name="Kadnikov V.V."/>
            <person name="Mardanov A.V."/>
            <person name="Beletsky A.V."/>
            <person name="Karnachuk O.V."/>
            <person name="Ravin N.V."/>
        </authorList>
    </citation>
    <scope>NUCLEOTIDE SEQUENCE [LARGE SCALE GENOMIC DNA]</scope>
</reference>
<dbReference type="AlphaFoldDB" id="A0A857NBU8"/>
<dbReference type="RefSeq" id="WP_161931766.1">
    <property type="nucleotide sequence ID" value="NZ_CP047901.1"/>
</dbReference>
<evidence type="ECO:0000313" key="4">
    <source>
        <dbReference type="Proteomes" id="UP000463983"/>
    </source>
</evidence>
<dbReference type="InterPro" id="IPR011041">
    <property type="entry name" value="Quinoprot_gluc/sorb_DH_b-prop"/>
</dbReference>
<dbReference type="Gene3D" id="2.120.10.30">
    <property type="entry name" value="TolB, C-terminal domain"/>
    <property type="match status" value="1"/>
</dbReference>
<sequence>MVRNKQPLPKSLVIFIPLTLIFLSTIFFLTYRKFWSNPLPQGTSVSLIESSPEDPYAKKNPPTPESVDYQVTEVASNLYVPWSLVFTDPKRLLVTERDGKIRQITDNQLNPDPLIQFNEVISEGEAGLMGMDLHPNYQANHYLYVCLTYQYDNALYNKIERLIDHKDYLARDQIIFDRIPAANNHAGCRIKFGPDSKLYITTGDALQRNLAQDLNSLAGKILRLNDDGSIPTDNPFPNSPVYSYGHRNPQGLAWHPQGQLFATEHGPSGFDGPGGGDELNLIKPGQNYGWPLVSHDKTHPDTTPPLLVFTPAEAPSGALIYTGSLFPQFKDNLFFTALRGSGIFHVILDSQDPTKTLSYQKLEIDLGRIRDIIQSPDGQIYFSTSNRDGRGQVRDNDDKIYRLEPITE</sequence>
<dbReference type="InterPro" id="IPR011042">
    <property type="entry name" value="6-blade_b-propeller_TolB-like"/>
</dbReference>
<feature type="transmembrane region" description="Helical" evidence="1">
    <location>
        <begin position="12"/>
        <end position="31"/>
    </location>
</feature>
<evidence type="ECO:0000313" key="3">
    <source>
        <dbReference type="EMBL" id="QHO63382.1"/>
    </source>
</evidence>
<keyword evidence="1" id="KW-1133">Transmembrane helix</keyword>
<evidence type="ECO:0000256" key="1">
    <source>
        <dbReference type="SAM" id="Phobius"/>
    </source>
</evidence>
<keyword evidence="4" id="KW-1185">Reference proteome</keyword>
<dbReference type="Proteomes" id="UP000463983">
    <property type="component" value="Chromosome"/>
</dbReference>
<dbReference type="SUPFAM" id="SSF50952">
    <property type="entry name" value="Soluble quinoprotein glucose dehydrogenase"/>
    <property type="match status" value="1"/>
</dbReference>
<dbReference type="KEGG" id="caqa:MICH65_0401"/>
<keyword evidence="1" id="KW-0812">Transmembrane</keyword>
<feature type="domain" description="Glucose/Sorbosone dehydrogenase" evidence="2">
    <location>
        <begin position="80"/>
        <end position="390"/>
    </location>
</feature>
<dbReference type="InterPro" id="IPR012938">
    <property type="entry name" value="Glc/Sorbosone_DH"/>
</dbReference>
<keyword evidence="1" id="KW-0472">Membrane</keyword>
<dbReference type="PANTHER" id="PTHR19328">
    <property type="entry name" value="HEDGEHOG-INTERACTING PROTEIN"/>
    <property type="match status" value="1"/>
</dbReference>
<protein>
    <recommendedName>
        <fullName evidence="2">Glucose/Sorbosone dehydrogenase domain-containing protein</fullName>
    </recommendedName>
</protein>
<dbReference type="PANTHER" id="PTHR19328:SF13">
    <property type="entry name" value="HIPL1 PROTEIN"/>
    <property type="match status" value="1"/>
</dbReference>
<accession>A0A857NBU8</accession>
<evidence type="ECO:0000259" key="2">
    <source>
        <dbReference type="Pfam" id="PF07995"/>
    </source>
</evidence>
<proteinExistence type="predicted"/>
<dbReference type="EMBL" id="CP047901">
    <property type="protein sequence ID" value="QHO63382.1"/>
    <property type="molecule type" value="Genomic_DNA"/>
</dbReference>
<gene>
    <name evidence="3" type="ORF">MICH65_0401</name>
</gene>
<organism evidence="3 4">
    <name type="scientific">Candidatus Chazhemtobacterium aquaticus</name>
    <dbReference type="NCBI Taxonomy" id="2715735"/>
    <lineage>
        <taxon>Bacteria</taxon>
        <taxon>Candidatus Chazhemtobacteraceae</taxon>
        <taxon>Candidatus Chazhemtobacterium</taxon>
    </lineage>
</organism>